<protein>
    <recommendedName>
        <fullName evidence="1">Thioredoxin domain-containing protein</fullName>
    </recommendedName>
</protein>
<sequence length="119" mass="13793">MKMKQTTNLSEVQDILQQSSVAIVYLSMPNCSVCHAVRPRLEELLTHYDIPALHLDAFETPEVASRFEVLTAPVVLIFHQGKEVFRQARFIDFKKIRHLLDELTAEDDSLSYEEIFRTE</sequence>
<dbReference type="PATRIC" id="fig|1134806.3.peg.1119"/>
<name>J6KBP3_ENTFC</name>
<dbReference type="AlphaFoldDB" id="J6KBP3"/>
<dbReference type="EMBL" id="AMBL01000034">
    <property type="protein sequence ID" value="EJY45983.1"/>
    <property type="molecule type" value="Genomic_DNA"/>
</dbReference>
<dbReference type="Pfam" id="PF00085">
    <property type="entry name" value="Thioredoxin"/>
    <property type="match status" value="1"/>
</dbReference>
<evidence type="ECO:0000259" key="1">
    <source>
        <dbReference type="Pfam" id="PF00085"/>
    </source>
</evidence>
<comment type="caution">
    <text evidence="2">The sequence shown here is derived from an EMBL/GenBank/DDBJ whole genome shotgun (WGS) entry which is preliminary data.</text>
</comment>
<feature type="domain" description="Thioredoxin" evidence="1">
    <location>
        <begin position="12"/>
        <end position="87"/>
    </location>
</feature>
<dbReference type="HOGENOM" id="CLU_090389_16_1_9"/>
<dbReference type="CDD" id="cd02947">
    <property type="entry name" value="TRX_family"/>
    <property type="match status" value="1"/>
</dbReference>
<dbReference type="Gene3D" id="3.40.30.10">
    <property type="entry name" value="Glutaredoxin"/>
    <property type="match status" value="1"/>
</dbReference>
<reference evidence="2 3" key="1">
    <citation type="submission" date="2012-04" db="EMBL/GenBank/DDBJ databases">
        <authorList>
            <person name="Weinstock G."/>
            <person name="Sodergren E."/>
            <person name="Lobos E.A."/>
            <person name="Fulton L."/>
            <person name="Fulton R."/>
            <person name="Courtney L."/>
            <person name="Fronick C."/>
            <person name="O'Laughlin M."/>
            <person name="Godfrey J."/>
            <person name="Wilson R.M."/>
            <person name="Miner T."/>
            <person name="Farmer C."/>
            <person name="Delehaunty K."/>
            <person name="Cordes M."/>
            <person name="Minx P."/>
            <person name="Tomlinson C."/>
            <person name="Chen J."/>
            <person name="Wollam A."/>
            <person name="Pepin K.H."/>
            <person name="Bhonagiri V."/>
            <person name="Zhang X."/>
            <person name="Suruliraj S."/>
            <person name="Warren W."/>
            <person name="Mitreva M."/>
            <person name="Mardis E.R."/>
            <person name="Wilson R.K."/>
        </authorList>
    </citation>
    <scope>NUCLEOTIDE SEQUENCE [LARGE SCALE GENOMIC DNA]</scope>
    <source>
        <strain evidence="2 3">505</strain>
    </source>
</reference>
<evidence type="ECO:0000313" key="2">
    <source>
        <dbReference type="EMBL" id="EJY45983.1"/>
    </source>
</evidence>
<accession>J6KBP3</accession>
<proteinExistence type="predicted"/>
<dbReference type="SUPFAM" id="SSF52833">
    <property type="entry name" value="Thioredoxin-like"/>
    <property type="match status" value="1"/>
</dbReference>
<organism evidence="2 3">
    <name type="scientific">Enterococcus faecium 505</name>
    <dbReference type="NCBI Taxonomy" id="1134806"/>
    <lineage>
        <taxon>Bacteria</taxon>
        <taxon>Bacillati</taxon>
        <taxon>Bacillota</taxon>
        <taxon>Bacilli</taxon>
        <taxon>Lactobacillales</taxon>
        <taxon>Enterococcaceae</taxon>
        <taxon>Enterococcus</taxon>
    </lineage>
</organism>
<evidence type="ECO:0000313" key="3">
    <source>
        <dbReference type="Proteomes" id="UP000006403"/>
    </source>
</evidence>
<dbReference type="Proteomes" id="UP000006403">
    <property type="component" value="Unassembled WGS sequence"/>
</dbReference>
<gene>
    <name evidence="2" type="ORF">HMPREF1348_01174</name>
</gene>
<dbReference type="InterPro" id="IPR036249">
    <property type="entry name" value="Thioredoxin-like_sf"/>
</dbReference>
<dbReference type="InterPro" id="IPR013766">
    <property type="entry name" value="Thioredoxin_domain"/>
</dbReference>